<feature type="domain" description="Orn/DAP/Arg decarboxylase 2 N-terminal" evidence="5">
    <location>
        <begin position="65"/>
        <end position="309"/>
    </location>
</feature>
<dbReference type="PRINTS" id="PR01179">
    <property type="entry name" value="ODADCRBXLASE"/>
</dbReference>
<dbReference type="PRINTS" id="PR01181">
    <property type="entry name" value="DAPDCRBXLASE"/>
</dbReference>
<evidence type="ECO:0000256" key="2">
    <source>
        <dbReference type="ARBA" id="ARBA00022793"/>
    </source>
</evidence>
<evidence type="ECO:0000313" key="7">
    <source>
        <dbReference type="Proteomes" id="UP001279642"/>
    </source>
</evidence>
<comment type="cofactor">
    <cofactor evidence="1">
        <name>pyridoxal 5'-phosphate</name>
        <dbReference type="ChEBI" id="CHEBI:597326"/>
    </cofactor>
</comment>
<dbReference type="Gene3D" id="2.40.37.10">
    <property type="entry name" value="Lyase, Ornithine Decarboxylase, Chain A, domain 1"/>
    <property type="match status" value="1"/>
</dbReference>
<organism evidence="6 7">
    <name type="scientific">Dongia soli</name>
    <dbReference type="NCBI Taxonomy" id="600628"/>
    <lineage>
        <taxon>Bacteria</taxon>
        <taxon>Pseudomonadati</taxon>
        <taxon>Pseudomonadota</taxon>
        <taxon>Alphaproteobacteria</taxon>
        <taxon>Rhodospirillales</taxon>
        <taxon>Dongiaceae</taxon>
        <taxon>Dongia</taxon>
    </lineage>
</organism>
<dbReference type="SUPFAM" id="SSF51419">
    <property type="entry name" value="PLP-binding barrel"/>
    <property type="match status" value="1"/>
</dbReference>
<dbReference type="PANTHER" id="PTHR43727:SF2">
    <property type="entry name" value="GROUP IV DECARBOXYLASE"/>
    <property type="match status" value="1"/>
</dbReference>
<evidence type="ECO:0000256" key="1">
    <source>
        <dbReference type="ARBA" id="ARBA00001933"/>
    </source>
</evidence>
<dbReference type="Proteomes" id="UP001279642">
    <property type="component" value="Unassembled WGS sequence"/>
</dbReference>
<dbReference type="InterPro" id="IPR022657">
    <property type="entry name" value="De-COase2_CS"/>
</dbReference>
<proteinExistence type="predicted"/>
<dbReference type="SUPFAM" id="SSF50621">
    <property type="entry name" value="Alanine racemase C-terminal domain-like"/>
    <property type="match status" value="2"/>
</dbReference>
<dbReference type="InterPro" id="IPR029066">
    <property type="entry name" value="PLP-binding_barrel"/>
</dbReference>
<evidence type="ECO:0000256" key="3">
    <source>
        <dbReference type="ARBA" id="ARBA00022898"/>
    </source>
</evidence>
<name>A0ABU5EBJ0_9PROT</name>
<evidence type="ECO:0000313" key="6">
    <source>
        <dbReference type="EMBL" id="MDY0883649.1"/>
    </source>
</evidence>
<comment type="caution">
    <text evidence="6">The sequence shown here is derived from an EMBL/GenBank/DDBJ whole genome shotgun (WGS) entry which is preliminary data.</text>
</comment>
<dbReference type="PROSITE" id="PS00879">
    <property type="entry name" value="ODR_DC_2_2"/>
    <property type="match status" value="1"/>
</dbReference>
<dbReference type="InterPro" id="IPR002986">
    <property type="entry name" value="DAP_deCOOHase_LysA"/>
</dbReference>
<dbReference type="InterPro" id="IPR022644">
    <property type="entry name" value="De-COase2_N"/>
</dbReference>
<dbReference type="EMBL" id="JAXCLW010000003">
    <property type="protein sequence ID" value="MDY0883649.1"/>
    <property type="molecule type" value="Genomic_DNA"/>
</dbReference>
<dbReference type="Gene3D" id="3.20.20.10">
    <property type="entry name" value="Alanine racemase"/>
    <property type="match status" value="1"/>
</dbReference>
<keyword evidence="3" id="KW-0663">Pyridoxal phosphate</keyword>
<evidence type="ECO:0000256" key="4">
    <source>
        <dbReference type="ARBA" id="ARBA00023239"/>
    </source>
</evidence>
<evidence type="ECO:0000259" key="5">
    <source>
        <dbReference type="Pfam" id="PF02784"/>
    </source>
</evidence>
<accession>A0ABU5EBJ0</accession>
<dbReference type="PANTHER" id="PTHR43727">
    <property type="entry name" value="DIAMINOPIMELATE DECARBOXYLASE"/>
    <property type="match status" value="1"/>
</dbReference>
<dbReference type="InterPro" id="IPR000183">
    <property type="entry name" value="Orn/DAP/Arg_de-COase"/>
</dbReference>
<keyword evidence="4" id="KW-0456">Lyase</keyword>
<dbReference type="Pfam" id="PF02784">
    <property type="entry name" value="Orn_Arg_deC_N"/>
    <property type="match status" value="1"/>
</dbReference>
<protein>
    <recommendedName>
        <fullName evidence="5">Orn/DAP/Arg decarboxylase 2 N-terminal domain-containing protein</fullName>
    </recommendedName>
</protein>
<dbReference type="RefSeq" id="WP_320508723.1">
    <property type="nucleotide sequence ID" value="NZ_JAXCLW010000003.1"/>
</dbReference>
<dbReference type="InterPro" id="IPR009006">
    <property type="entry name" value="Ala_racemase/Decarboxylase_C"/>
</dbReference>
<reference evidence="6 7" key="1">
    <citation type="journal article" date="2016" name="Antonie Van Leeuwenhoek">
        <title>Dongia soli sp. nov., isolated from soil from Dokdo, Korea.</title>
        <authorList>
            <person name="Kim D.U."/>
            <person name="Lee H."/>
            <person name="Kim H."/>
            <person name="Kim S.G."/>
            <person name="Ka J.O."/>
        </authorList>
    </citation>
    <scope>NUCLEOTIDE SEQUENCE [LARGE SCALE GENOMIC DNA]</scope>
    <source>
        <strain evidence="6 7">D78</strain>
    </source>
</reference>
<sequence>MSQSEMTKKTILPAGFDERDTHLTFDGHDLVALGQEHGTPLFVFSERQLRHNASSFLAGARAGHQRARVFYASKACSNRRVLEIFHEDGLDIEVNSGGELYKAQRAGYAPRQIVFNGVAKSASEIDHAIALDIQAINVDAVYELRRIGERARAAGRKARVSLRLVPGIAGGATPGIQTGSATSKFGMTQDEFAEALAWLKKAGDAVDVVGIHLHIGSQVDDTEAYLRSVSFAAEQAKRVQQQLGAALSHVNLGGGYPIDYSHQPAGSNEFGQYGAMRKAEAMVSDVAATARKLIGTEVELLFEPGRAMVGNAALLLTTIESCRQRGGHPWIYLDAGYNLMIDAAAVRWYYHMVNAGRAQASEMADFRVVGPLCDSADCFFDVEGEYLFKKVLSRLPDLTPAQQEELRSDIIRLPATRRLPAATIPGDIVALLDVGAYTLEEMFQYCGRQRAAAVMLTLEGNVVPMLARDENADLVSQER</sequence>
<keyword evidence="7" id="KW-1185">Reference proteome</keyword>
<keyword evidence="2" id="KW-0210">Decarboxylase</keyword>
<gene>
    <name evidence="6" type="ORF">SMD27_12405</name>
</gene>